<keyword evidence="4 6" id="KW-1133">Transmembrane helix</keyword>
<feature type="transmembrane region" description="Helical" evidence="6">
    <location>
        <begin position="24"/>
        <end position="42"/>
    </location>
</feature>
<evidence type="ECO:0000256" key="3">
    <source>
        <dbReference type="ARBA" id="ARBA00022692"/>
    </source>
</evidence>
<protein>
    <recommendedName>
        <fullName evidence="6">Endoplasmic reticulum-Golgi intermediate compartment protein</fullName>
    </recommendedName>
</protein>
<evidence type="ECO:0000259" key="8">
    <source>
        <dbReference type="Pfam" id="PF13850"/>
    </source>
</evidence>
<dbReference type="Proteomes" id="UP000094236">
    <property type="component" value="Unassembled WGS sequence"/>
</dbReference>
<evidence type="ECO:0000259" key="7">
    <source>
        <dbReference type="Pfam" id="PF07970"/>
    </source>
</evidence>
<feature type="domain" description="Endoplasmic reticulum vesicle transporter C-terminal" evidence="7">
    <location>
        <begin position="141"/>
        <end position="396"/>
    </location>
</feature>
<dbReference type="GO" id="GO:0033116">
    <property type="term" value="C:endoplasmic reticulum-Golgi intermediate compartment membrane"/>
    <property type="evidence" value="ECO:0007669"/>
    <property type="project" value="UniProtKB-SubCell"/>
</dbReference>
<comment type="similarity">
    <text evidence="2 6">Belongs to the ERGIC family.</text>
</comment>
<gene>
    <name evidence="9" type="ORF">PACTADRAFT_49927</name>
</gene>
<dbReference type="GO" id="GO:0030134">
    <property type="term" value="C:COPII-coated ER to Golgi transport vesicle"/>
    <property type="evidence" value="ECO:0007669"/>
    <property type="project" value="EnsemblFungi"/>
</dbReference>
<feature type="domain" description="Endoplasmic reticulum vesicle transporter N-terminal" evidence="8">
    <location>
        <begin position="7"/>
        <end position="95"/>
    </location>
</feature>
<evidence type="ECO:0000256" key="2">
    <source>
        <dbReference type="ARBA" id="ARBA00005648"/>
    </source>
</evidence>
<dbReference type="InterPro" id="IPR039542">
    <property type="entry name" value="Erv_N"/>
</dbReference>
<dbReference type="STRING" id="669874.A0A1E4TTW3"/>
<dbReference type="AlphaFoldDB" id="A0A1E4TTW3"/>
<keyword evidence="6" id="KW-0931">ER-Golgi transport</keyword>
<keyword evidence="10" id="KW-1185">Reference proteome</keyword>
<name>A0A1E4TTW3_PACTA</name>
<dbReference type="GO" id="GO:0005789">
    <property type="term" value="C:endoplasmic reticulum membrane"/>
    <property type="evidence" value="ECO:0007669"/>
    <property type="project" value="UniProtKB-SubCell"/>
</dbReference>
<dbReference type="OrthoDB" id="270930at2759"/>
<dbReference type="Pfam" id="PF07970">
    <property type="entry name" value="COPIIcoated_ERV"/>
    <property type="match status" value="1"/>
</dbReference>
<sequence length="412" mass="46458">MAKPRLLNLDAFAKTVEDAKVRTASGGLITVGCILVVLMLIMNEWIDYRTIAIRPELVVDRDRSKKLDINIDVSFPNMPCDLLTLDIMDVSGDLQADLLKSGFQKYRLNPDGEQLDGGEFIINQDIKDLITTNDPNYCGSCYGAISQEGNDQKKLEDKVCCNTCESVKAAYAQVAWAFYDGKDIEQCEKSGYVEQINQRLDEGCRIKGTVEINRLAGNLHFAPGSSLTIPGKHVHDMSLYYKHENRFNFDHEINHFSFGPDPHEGREIEMVKNTKNDVVTSTHPLDGHKVIKNEKNHLFSYYLKVVATRYEFLNGNTLETNQFSSTYHDRPLQGGKDEDHPHTLHARGGIPSLFFYFDISPLKVINREQYLKSLSSFLLGACSAVGGVLTMGYALDRTVWTANKMLKQKKDT</sequence>
<dbReference type="PROSITE" id="PS51257">
    <property type="entry name" value="PROKAR_LIPOPROTEIN"/>
    <property type="match status" value="1"/>
</dbReference>
<keyword evidence="6" id="KW-0256">Endoplasmic reticulum</keyword>
<feature type="transmembrane region" description="Helical" evidence="6">
    <location>
        <begin position="377"/>
        <end position="395"/>
    </location>
</feature>
<dbReference type="GO" id="GO:0061852">
    <property type="term" value="C:retrograde transporter complex, Golgi to ER"/>
    <property type="evidence" value="ECO:0007669"/>
    <property type="project" value="EnsemblFungi"/>
</dbReference>
<evidence type="ECO:0000256" key="4">
    <source>
        <dbReference type="ARBA" id="ARBA00022989"/>
    </source>
</evidence>
<dbReference type="GO" id="GO:0006890">
    <property type="term" value="P:retrograde vesicle-mediated transport, Golgi to endoplasmic reticulum"/>
    <property type="evidence" value="ECO:0007669"/>
    <property type="project" value="EnsemblFungi"/>
</dbReference>
<dbReference type="GO" id="GO:0000139">
    <property type="term" value="C:Golgi membrane"/>
    <property type="evidence" value="ECO:0007669"/>
    <property type="project" value="UniProtKB-SubCell"/>
</dbReference>
<evidence type="ECO:0000256" key="1">
    <source>
        <dbReference type="ARBA" id="ARBA00004141"/>
    </source>
</evidence>
<keyword evidence="3 6" id="KW-0812">Transmembrane</keyword>
<dbReference type="GO" id="GO:0006888">
    <property type="term" value="P:endoplasmic reticulum to Golgi vesicle-mediated transport"/>
    <property type="evidence" value="ECO:0007669"/>
    <property type="project" value="UniProtKB-UniRule"/>
</dbReference>
<dbReference type="Pfam" id="PF13850">
    <property type="entry name" value="ERGIC_N"/>
    <property type="match status" value="1"/>
</dbReference>
<dbReference type="InterPro" id="IPR045888">
    <property type="entry name" value="Erv"/>
</dbReference>
<evidence type="ECO:0000256" key="5">
    <source>
        <dbReference type="ARBA" id="ARBA00023136"/>
    </source>
</evidence>
<organism evidence="9 10">
    <name type="scientific">Pachysolen tannophilus NRRL Y-2460</name>
    <dbReference type="NCBI Taxonomy" id="669874"/>
    <lineage>
        <taxon>Eukaryota</taxon>
        <taxon>Fungi</taxon>
        <taxon>Dikarya</taxon>
        <taxon>Ascomycota</taxon>
        <taxon>Saccharomycotina</taxon>
        <taxon>Pichiomycetes</taxon>
        <taxon>Pachysolenaceae</taxon>
        <taxon>Pachysolen</taxon>
    </lineage>
</organism>
<comment type="subcellular location">
    <subcellularLocation>
        <location evidence="6">Endoplasmic reticulum membrane</location>
        <topology evidence="6">Multi-pass membrane protein</topology>
    </subcellularLocation>
    <subcellularLocation>
        <location evidence="6">Endoplasmic reticulum-Golgi intermediate compartment membrane</location>
        <topology evidence="6">Multi-pass membrane protein</topology>
    </subcellularLocation>
    <subcellularLocation>
        <location evidence="6">Golgi apparatus membrane</location>
        <topology evidence="6">Multi-pass membrane protein</topology>
    </subcellularLocation>
    <subcellularLocation>
        <location evidence="1">Membrane</location>
        <topology evidence="1">Multi-pass membrane protein</topology>
    </subcellularLocation>
</comment>
<evidence type="ECO:0000256" key="6">
    <source>
        <dbReference type="RuleBase" id="RU369013"/>
    </source>
</evidence>
<dbReference type="PANTHER" id="PTHR10984">
    <property type="entry name" value="ENDOPLASMIC RETICULUM-GOLGI INTERMEDIATE COMPARTMENT PROTEIN"/>
    <property type="match status" value="1"/>
</dbReference>
<keyword evidence="6" id="KW-0333">Golgi apparatus</keyword>
<keyword evidence="6" id="KW-0813">Transport</keyword>
<reference evidence="10" key="1">
    <citation type="submission" date="2016-05" db="EMBL/GenBank/DDBJ databases">
        <title>Comparative genomics of biotechnologically important yeasts.</title>
        <authorList>
            <consortium name="DOE Joint Genome Institute"/>
            <person name="Riley R."/>
            <person name="Haridas S."/>
            <person name="Wolfe K.H."/>
            <person name="Lopes M.R."/>
            <person name="Hittinger C.T."/>
            <person name="Goker M."/>
            <person name="Salamov A."/>
            <person name="Wisecaver J."/>
            <person name="Long T.M."/>
            <person name="Aerts A.L."/>
            <person name="Barry K."/>
            <person name="Choi C."/>
            <person name="Clum A."/>
            <person name="Coughlan A.Y."/>
            <person name="Deshpande S."/>
            <person name="Douglass A.P."/>
            <person name="Hanson S.J."/>
            <person name="Klenk H.-P."/>
            <person name="Labutti K."/>
            <person name="Lapidus A."/>
            <person name="Lindquist E."/>
            <person name="Lipzen A."/>
            <person name="Meier-Kolthoff J.P."/>
            <person name="Ohm R.A."/>
            <person name="Otillar R.P."/>
            <person name="Pangilinan J."/>
            <person name="Peng Y."/>
            <person name="Rokas A."/>
            <person name="Rosa C.A."/>
            <person name="Scheuner C."/>
            <person name="Sibirny A.A."/>
            <person name="Slot J.C."/>
            <person name="Stielow J.B."/>
            <person name="Sun H."/>
            <person name="Kurtzman C.P."/>
            <person name="Blackwell M."/>
            <person name="Grigoriev I.V."/>
            <person name="Jeffries T.W."/>
        </authorList>
    </citation>
    <scope>NUCLEOTIDE SEQUENCE [LARGE SCALE GENOMIC DNA]</scope>
    <source>
        <strain evidence="10">NRRL Y-2460</strain>
    </source>
</reference>
<dbReference type="PANTHER" id="PTHR10984:SF25">
    <property type="entry name" value="ENDOPLASMIC RETICULUM-GOLGI INTERMEDIATE COMPARTMENT PROTEIN 3"/>
    <property type="match status" value="1"/>
</dbReference>
<evidence type="ECO:0000313" key="10">
    <source>
        <dbReference type="Proteomes" id="UP000094236"/>
    </source>
</evidence>
<dbReference type="EMBL" id="KV454014">
    <property type="protein sequence ID" value="ODV95179.1"/>
    <property type="molecule type" value="Genomic_DNA"/>
</dbReference>
<keyword evidence="5 6" id="KW-0472">Membrane</keyword>
<accession>A0A1E4TTW3</accession>
<evidence type="ECO:0000313" key="9">
    <source>
        <dbReference type="EMBL" id="ODV95179.1"/>
    </source>
</evidence>
<proteinExistence type="inferred from homology"/>
<comment type="function">
    <text evidence="6">Plays a role in transport between endoplasmic reticulum and Golgi.</text>
</comment>
<dbReference type="InterPro" id="IPR012936">
    <property type="entry name" value="Erv_C"/>
</dbReference>